<feature type="domain" description="YCII-related" evidence="2">
    <location>
        <begin position="4"/>
        <end position="86"/>
    </location>
</feature>
<dbReference type="EMBL" id="CP093443">
    <property type="protein sequence ID" value="UVI34464.1"/>
    <property type="molecule type" value="Genomic_DNA"/>
</dbReference>
<reference evidence="3" key="1">
    <citation type="submission" date="2022-03" db="EMBL/GenBank/DDBJ databases">
        <title>Brevibacterium spongiae sp. nov., isolated from marine sponge.</title>
        <authorList>
            <person name="Li Z."/>
            <person name="Zhang M."/>
        </authorList>
    </citation>
    <scope>NUCLEOTIDE SEQUENCE</scope>
    <source>
        <strain evidence="3">WHS-Z9</strain>
    </source>
</reference>
<name>A0ABY5SN16_9MICO</name>
<organism evidence="3 4">
    <name type="scientific">Brevibacterium spongiae</name>
    <dbReference type="NCBI Taxonomy" id="2909672"/>
    <lineage>
        <taxon>Bacteria</taxon>
        <taxon>Bacillati</taxon>
        <taxon>Actinomycetota</taxon>
        <taxon>Actinomycetes</taxon>
        <taxon>Micrococcales</taxon>
        <taxon>Brevibacteriaceae</taxon>
        <taxon>Brevibacterium</taxon>
    </lineage>
</organism>
<gene>
    <name evidence="3" type="ORF">L1F31_09930</name>
</gene>
<evidence type="ECO:0000313" key="4">
    <source>
        <dbReference type="Proteomes" id="UP001064879"/>
    </source>
</evidence>
<accession>A0ABY5SN16</accession>
<evidence type="ECO:0000256" key="1">
    <source>
        <dbReference type="ARBA" id="ARBA00007689"/>
    </source>
</evidence>
<dbReference type="Pfam" id="PF03795">
    <property type="entry name" value="YCII"/>
    <property type="match status" value="1"/>
</dbReference>
<dbReference type="PANTHER" id="PTHR33606">
    <property type="entry name" value="PROTEIN YCII"/>
    <property type="match status" value="1"/>
</dbReference>
<dbReference type="PANTHER" id="PTHR33606:SF3">
    <property type="entry name" value="PROTEIN YCII"/>
    <property type="match status" value="1"/>
</dbReference>
<proteinExistence type="inferred from homology"/>
<comment type="similarity">
    <text evidence="1">Belongs to the YciI family.</text>
</comment>
<keyword evidence="4" id="KW-1185">Reference proteome</keyword>
<dbReference type="RefSeq" id="WP_265417146.1">
    <property type="nucleotide sequence ID" value="NZ_CP093443.1"/>
</dbReference>
<dbReference type="SUPFAM" id="SSF54909">
    <property type="entry name" value="Dimeric alpha+beta barrel"/>
    <property type="match status" value="1"/>
</dbReference>
<dbReference type="Gene3D" id="3.30.70.1060">
    <property type="entry name" value="Dimeric alpha+beta barrel"/>
    <property type="match status" value="1"/>
</dbReference>
<evidence type="ECO:0000259" key="2">
    <source>
        <dbReference type="Pfam" id="PF03795"/>
    </source>
</evidence>
<evidence type="ECO:0000313" key="3">
    <source>
        <dbReference type="EMBL" id="UVI34464.1"/>
    </source>
</evidence>
<dbReference type="InterPro" id="IPR011008">
    <property type="entry name" value="Dimeric_a/b-barrel"/>
</dbReference>
<sequence length="96" mass="10431">MPVFAVTYTYGPDTSTRMDSRPSHRQWQSDLVEAGVILASGPLDDEPQPGGLLIFSAADRAEVERHLADDPYASVGVIESVSVRGWTPVFGPFSHD</sequence>
<dbReference type="Proteomes" id="UP001064879">
    <property type="component" value="Chromosome"/>
</dbReference>
<dbReference type="InterPro" id="IPR051807">
    <property type="entry name" value="Sec-metab_biosynth-assoc"/>
</dbReference>
<protein>
    <submittedName>
        <fullName evidence="3">YciI family protein</fullName>
    </submittedName>
</protein>
<dbReference type="InterPro" id="IPR005545">
    <property type="entry name" value="YCII"/>
</dbReference>